<proteinExistence type="predicted"/>
<dbReference type="EMBL" id="CM055106">
    <property type="protein sequence ID" value="KAJ7529316.1"/>
    <property type="molecule type" value="Genomic_DNA"/>
</dbReference>
<keyword evidence="2" id="KW-1185">Reference proteome</keyword>
<organism evidence="1 2">
    <name type="scientific">Diphasiastrum complanatum</name>
    <name type="common">Issler's clubmoss</name>
    <name type="synonym">Lycopodium complanatum</name>
    <dbReference type="NCBI Taxonomy" id="34168"/>
    <lineage>
        <taxon>Eukaryota</taxon>
        <taxon>Viridiplantae</taxon>
        <taxon>Streptophyta</taxon>
        <taxon>Embryophyta</taxon>
        <taxon>Tracheophyta</taxon>
        <taxon>Lycopodiopsida</taxon>
        <taxon>Lycopodiales</taxon>
        <taxon>Lycopodiaceae</taxon>
        <taxon>Lycopodioideae</taxon>
        <taxon>Diphasiastrum</taxon>
    </lineage>
</organism>
<dbReference type="Proteomes" id="UP001162992">
    <property type="component" value="Chromosome 15"/>
</dbReference>
<name>A0ACC2BHP9_DIPCM</name>
<evidence type="ECO:0000313" key="1">
    <source>
        <dbReference type="EMBL" id="KAJ7529316.1"/>
    </source>
</evidence>
<comment type="caution">
    <text evidence="1">The sequence shown here is derived from an EMBL/GenBank/DDBJ whole genome shotgun (WGS) entry which is preliminary data.</text>
</comment>
<sequence>MISEEMTKAGEEDAKPSAVVQAGSRSSAARAEHLAGVVKDMIGEILNGSDSNKHGEHSFGDRVRYVLSEKGPSLQQAARSLVDEILLWLRQGGALRAFLFTAVGTVILLALSGLATFLVFFLIATTNAIAVGFLMSLTAVGAFMALFFTALTVIYVGALLVASVTISTGVFLCACAVLFVAGWTAFFWVVLTGLSKGFKLFRGSIPFTSLAISTPW</sequence>
<gene>
    <name evidence="1" type="ORF">O6H91_15G044300</name>
</gene>
<reference evidence="2" key="1">
    <citation type="journal article" date="2024" name="Proc. Natl. Acad. Sci. U.S.A.">
        <title>Extraordinary preservation of gene collinearity over three hundred million years revealed in homosporous lycophytes.</title>
        <authorList>
            <person name="Li C."/>
            <person name="Wickell D."/>
            <person name="Kuo L.Y."/>
            <person name="Chen X."/>
            <person name="Nie B."/>
            <person name="Liao X."/>
            <person name="Peng D."/>
            <person name="Ji J."/>
            <person name="Jenkins J."/>
            <person name="Williams M."/>
            <person name="Shu S."/>
            <person name="Plott C."/>
            <person name="Barry K."/>
            <person name="Rajasekar S."/>
            <person name="Grimwood J."/>
            <person name="Han X."/>
            <person name="Sun S."/>
            <person name="Hou Z."/>
            <person name="He W."/>
            <person name="Dai G."/>
            <person name="Sun C."/>
            <person name="Schmutz J."/>
            <person name="Leebens-Mack J.H."/>
            <person name="Li F.W."/>
            <person name="Wang L."/>
        </authorList>
    </citation>
    <scope>NUCLEOTIDE SEQUENCE [LARGE SCALE GENOMIC DNA]</scope>
    <source>
        <strain evidence="2">cv. PW_Plant_1</strain>
    </source>
</reference>
<accession>A0ACC2BHP9</accession>
<protein>
    <submittedName>
        <fullName evidence="1">Uncharacterized protein</fullName>
    </submittedName>
</protein>
<evidence type="ECO:0000313" key="2">
    <source>
        <dbReference type="Proteomes" id="UP001162992"/>
    </source>
</evidence>